<dbReference type="KEGG" id="vg:64766947"/>
<protein>
    <submittedName>
        <fullName evidence="1">Uncharacterized protein</fullName>
    </submittedName>
</protein>
<dbReference type="RefSeq" id="YP_010059712.1">
    <property type="nucleotide sequence ID" value="NC_054727.1"/>
</dbReference>
<organism evidence="1 2">
    <name type="scientific">Mycobacterium phage Phrappuccino</name>
    <dbReference type="NCBI Taxonomy" id="2591223"/>
    <lineage>
        <taxon>Viruses</taxon>
        <taxon>Duplodnaviria</taxon>
        <taxon>Heunggongvirae</taxon>
        <taxon>Uroviricota</taxon>
        <taxon>Caudoviricetes</taxon>
        <taxon>Phrappuccinovirus</taxon>
        <taxon>Phrappuccinovirus phrappuccino</taxon>
        <taxon>Phreappuccinovirus Phrappuccino</taxon>
    </lineage>
</organism>
<reference evidence="1 2" key="1">
    <citation type="submission" date="2019-05" db="EMBL/GenBank/DDBJ databases">
        <authorList>
            <person name="Pope W.H."/>
            <person name="Garlena R.A."/>
            <person name="Russell D.A."/>
            <person name="Jacobs-Sera D."/>
            <person name="Hatfull G.F."/>
        </authorList>
    </citation>
    <scope>NUCLEOTIDE SEQUENCE [LARGE SCALE GENOMIC DNA]</scope>
</reference>
<dbReference type="Proteomes" id="UP000316777">
    <property type="component" value="Segment"/>
</dbReference>
<evidence type="ECO:0000313" key="1">
    <source>
        <dbReference type="EMBL" id="QDH91701.1"/>
    </source>
</evidence>
<keyword evidence="2" id="KW-1185">Reference proteome</keyword>
<gene>
    <name evidence="1" type="primary">23</name>
    <name evidence="1" type="ORF">SEA_PHRAPPUCCINO_23</name>
</gene>
<proteinExistence type="predicted"/>
<accession>A0A514DDL1</accession>
<dbReference type="EMBL" id="MK937592">
    <property type="protein sequence ID" value="QDH91701.1"/>
    <property type="molecule type" value="Genomic_DNA"/>
</dbReference>
<name>A0A514DDL1_9CAUD</name>
<dbReference type="GeneID" id="64766947"/>
<sequence>MSADPHVITEADIDWPAEIAEADFWAEQNRQEAEHYWETERTVKQMWRTR</sequence>
<evidence type="ECO:0000313" key="2">
    <source>
        <dbReference type="Proteomes" id="UP000316777"/>
    </source>
</evidence>